<dbReference type="PANTHER" id="PTHR36749:SF1">
    <property type="entry name" value="F7O18.3 PROTEIN"/>
    <property type="match status" value="1"/>
</dbReference>
<dbReference type="EMBL" id="KZ772716">
    <property type="protein sequence ID" value="PTQ39625.1"/>
    <property type="molecule type" value="Genomic_DNA"/>
</dbReference>
<dbReference type="EMBL" id="KZ772716">
    <property type="protein sequence ID" value="PTQ39623.1"/>
    <property type="molecule type" value="Genomic_DNA"/>
</dbReference>
<gene>
    <name evidence="2" type="ORF">MARPO_0044s0074</name>
</gene>
<organism evidence="2 3">
    <name type="scientific">Marchantia polymorpha</name>
    <name type="common">Common liverwort</name>
    <name type="synonym">Marchantia aquatica</name>
    <dbReference type="NCBI Taxonomy" id="3197"/>
    <lineage>
        <taxon>Eukaryota</taxon>
        <taxon>Viridiplantae</taxon>
        <taxon>Streptophyta</taxon>
        <taxon>Embryophyta</taxon>
        <taxon>Marchantiophyta</taxon>
        <taxon>Marchantiopsida</taxon>
        <taxon>Marchantiidae</taxon>
        <taxon>Marchantiales</taxon>
        <taxon>Marchantiaceae</taxon>
        <taxon>Marchantia</taxon>
    </lineage>
</organism>
<dbReference type="EMBL" id="KZ772716">
    <property type="protein sequence ID" value="PTQ39629.1"/>
    <property type="molecule type" value="Genomic_DNA"/>
</dbReference>
<protein>
    <submittedName>
        <fullName evidence="2">Uncharacterized protein</fullName>
    </submittedName>
</protein>
<dbReference type="PANTHER" id="PTHR36749">
    <property type="entry name" value="F7O18.3 PROTEIN"/>
    <property type="match status" value="1"/>
</dbReference>
<feature type="compositionally biased region" description="Basic and acidic residues" evidence="1">
    <location>
        <begin position="210"/>
        <end position="232"/>
    </location>
</feature>
<dbReference type="EMBL" id="KZ772716">
    <property type="protein sequence ID" value="PTQ39622.1"/>
    <property type="molecule type" value="Genomic_DNA"/>
</dbReference>
<dbReference type="EMBL" id="KZ772716">
    <property type="protein sequence ID" value="PTQ39624.1"/>
    <property type="molecule type" value="Genomic_DNA"/>
</dbReference>
<reference evidence="3" key="1">
    <citation type="journal article" date="2017" name="Cell">
        <title>Insights into land plant evolution garnered from the Marchantia polymorpha genome.</title>
        <authorList>
            <person name="Bowman J.L."/>
            <person name="Kohchi T."/>
            <person name="Yamato K.T."/>
            <person name="Jenkins J."/>
            <person name="Shu S."/>
            <person name="Ishizaki K."/>
            <person name="Yamaoka S."/>
            <person name="Nishihama R."/>
            <person name="Nakamura Y."/>
            <person name="Berger F."/>
            <person name="Adam C."/>
            <person name="Aki S.S."/>
            <person name="Althoff F."/>
            <person name="Araki T."/>
            <person name="Arteaga-Vazquez M.A."/>
            <person name="Balasubrmanian S."/>
            <person name="Barry K."/>
            <person name="Bauer D."/>
            <person name="Boehm C.R."/>
            <person name="Briginshaw L."/>
            <person name="Caballero-Perez J."/>
            <person name="Catarino B."/>
            <person name="Chen F."/>
            <person name="Chiyoda S."/>
            <person name="Chovatia M."/>
            <person name="Davies K.M."/>
            <person name="Delmans M."/>
            <person name="Demura T."/>
            <person name="Dierschke T."/>
            <person name="Dolan L."/>
            <person name="Dorantes-Acosta A.E."/>
            <person name="Eklund D.M."/>
            <person name="Florent S.N."/>
            <person name="Flores-Sandoval E."/>
            <person name="Fujiyama A."/>
            <person name="Fukuzawa H."/>
            <person name="Galik B."/>
            <person name="Grimanelli D."/>
            <person name="Grimwood J."/>
            <person name="Grossniklaus U."/>
            <person name="Hamada T."/>
            <person name="Haseloff J."/>
            <person name="Hetherington A.J."/>
            <person name="Higo A."/>
            <person name="Hirakawa Y."/>
            <person name="Hundley H.N."/>
            <person name="Ikeda Y."/>
            <person name="Inoue K."/>
            <person name="Inoue S.I."/>
            <person name="Ishida S."/>
            <person name="Jia Q."/>
            <person name="Kakita M."/>
            <person name="Kanazawa T."/>
            <person name="Kawai Y."/>
            <person name="Kawashima T."/>
            <person name="Kennedy M."/>
            <person name="Kinose K."/>
            <person name="Kinoshita T."/>
            <person name="Kohara Y."/>
            <person name="Koide E."/>
            <person name="Komatsu K."/>
            <person name="Kopischke S."/>
            <person name="Kubo M."/>
            <person name="Kyozuka J."/>
            <person name="Lagercrantz U."/>
            <person name="Lin S.S."/>
            <person name="Lindquist E."/>
            <person name="Lipzen A.M."/>
            <person name="Lu C.W."/>
            <person name="De Luna E."/>
            <person name="Martienssen R.A."/>
            <person name="Minamino N."/>
            <person name="Mizutani M."/>
            <person name="Mizutani M."/>
            <person name="Mochizuki N."/>
            <person name="Monte I."/>
            <person name="Mosher R."/>
            <person name="Nagasaki H."/>
            <person name="Nakagami H."/>
            <person name="Naramoto S."/>
            <person name="Nishitani K."/>
            <person name="Ohtani M."/>
            <person name="Okamoto T."/>
            <person name="Okumura M."/>
            <person name="Phillips J."/>
            <person name="Pollak B."/>
            <person name="Reinders A."/>
            <person name="Rovekamp M."/>
            <person name="Sano R."/>
            <person name="Sawa S."/>
            <person name="Schmid M.W."/>
            <person name="Shirakawa M."/>
            <person name="Solano R."/>
            <person name="Spunde A."/>
            <person name="Suetsugu N."/>
            <person name="Sugano S."/>
            <person name="Sugiyama A."/>
            <person name="Sun R."/>
            <person name="Suzuki Y."/>
            <person name="Takenaka M."/>
            <person name="Takezawa D."/>
            <person name="Tomogane H."/>
            <person name="Tsuzuki M."/>
            <person name="Ueda T."/>
            <person name="Umeda M."/>
            <person name="Ward J.M."/>
            <person name="Watanabe Y."/>
            <person name="Yazaki K."/>
            <person name="Yokoyama R."/>
            <person name="Yoshitake Y."/>
            <person name="Yotsui I."/>
            <person name="Zachgo S."/>
            <person name="Schmutz J."/>
        </authorList>
    </citation>
    <scope>NUCLEOTIDE SEQUENCE [LARGE SCALE GENOMIC DNA]</scope>
    <source>
        <strain evidence="3">Tak-1</strain>
    </source>
</reference>
<proteinExistence type="predicted"/>
<dbReference type="EMBL" id="KZ772716">
    <property type="protein sequence ID" value="PTQ39626.1"/>
    <property type="molecule type" value="Genomic_DNA"/>
</dbReference>
<dbReference type="EMBL" id="KZ772716">
    <property type="protein sequence ID" value="PTQ39628.1"/>
    <property type="molecule type" value="Genomic_DNA"/>
</dbReference>
<dbReference type="EMBL" id="KZ772716">
    <property type="protein sequence ID" value="PTQ39631.1"/>
    <property type="molecule type" value="Genomic_DNA"/>
</dbReference>
<evidence type="ECO:0000313" key="3">
    <source>
        <dbReference type="Proteomes" id="UP000244005"/>
    </source>
</evidence>
<reference evidence="2" key="2">
    <citation type="submission" date="2017-12" db="EMBL/GenBank/DDBJ databases">
        <title>WGS assembly of Marchantia polymorpha.</title>
        <authorList>
            <person name="Bowman J.L."/>
            <person name="Kohchi T."/>
            <person name="Yamato K.T."/>
            <person name="Jenkins J."/>
            <person name="Shu S."/>
            <person name="Ishizaki K."/>
            <person name="Yamaoka S."/>
            <person name="Nishihama R."/>
            <person name="Nakamura Y."/>
            <person name="Berger F."/>
            <person name="Adam C."/>
            <person name="Aki S.S."/>
            <person name="Althoff F."/>
            <person name="Araki T."/>
            <person name="Arteaga-Vazquez M.A."/>
            <person name="Balasubrmanian S."/>
            <person name="Bauer D."/>
            <person name="Boehm C.R."/>
            <person name="Briginshaw L."/>
            <person name="Caballero-Perez J."/>
            <person name="Catarino B."/>
            <person name="Chen F."/>
            <person name="Chiyoda S."/>
            <person name="Chovatia M."/>
            <person name="Davies K.M."/>
            <person name="Delmans M."/>
            <person name="Demura T."/>
            <person name="Dierschke T."/>
            <person name="Dolan L."/>
            <person name="Dorantes-Acosta A.E."/>
            <person name="Eklund D.M."/>
            <person name="Florent S.N."/>
            <person name="Flores-Sandoval E."/>
            <person name="Fujiyama A."/>
            <person name="Fukuzawa H."/>
            <person name="Galik B."/>
            <person name="Grimanelli D."/>
            <person name="Grimwood J."/>
            <person name="Grossniklaus U."/>
            <person name="Hamada T."/>
            <person name="Haseloff J."/>
            <person name="Hetherington A.J."/>
            <person name="Higo A."/>
            <person name="Hirakawa Y."/>
            <person name="Hundley H.N."/>
            <person name="Ikeda Y."/>
            <person name="Inoue K."/>
            <person name="Inoue S."/>
            <person name="Ishida S."/>
            <person name="Jia Q."/>
            <person name="Kakita M."/>
            <person name="Kanazawa T."/>
            <person name="Kawai Y."/>
            <person name="Kawashima T."/>
            <person name="Kennedy M."/>
            <person name="Kinose K."/>
            <person name="Kinoshita T."/>
            <person name="Kohara Y."/>
            <person name="Koide E."/>
            <person name="Komatsu K."/>
            <person name="Kopischke S."/>
            <person name="Kubo M."/>
            <person name="Kyozuka J."/>
            <person name="Lagercrantz U."/>
            <person name="Lin S.S."/>
            <person name="Lindquist E."/>
            <person name="Lipzen A.M."/>
            <person name="Lu C."/>
            <person name="Luna E.D."/>
            <person name="Martienssen R.A."/>
            <person name="Minamino N."/>
            <person name="Mizutani M."/>
            <person name="Mizutani M."/>
            <person name="Mochizuki N."/>
            <person name="Monte I."/>
            <person name="Mosher R."/>
            <person name="Nagasaki H."/>
            <person name="Nakagami H."/>
            <person name="Naramoto S."/>
            <person name="Nishitani K."/>
            <person name="Ohtani M."/>
            <person name="Okamoto T."/>
            <person name="Okumura M."/>
            <person name="Phillips J."/>
            <person name="Pollak B."/>
            <person name="Reinders A."/>
            <person name="Roevekamp M."/>
            <person name="Sano R."/>
            <person name="Sawa S."/>
            <person name="Schmid M.W."/>
            <person name="Shirakawa M."/>
            <person name="Solano R."/>
            <person name="Spunde A."/>
            <person name="Suetsugu N."/>
            <person name="Sugano S."/>
            <person name="Sugiyama A."/>
            <person name="Sun R."/>
            <person name="Suzuki Y."/>
            <person name="Takenaka M."/>
            <person name="Takezawa D."/>
            <person name="Tomogane H."/>
            <person name="Tsuzuki M."/>
            <person name="Ueda T."/>
            <person name="Umeda M."/>
            <person name="Ward J.M."/>
            <person name="Watanabe Y."/>
            <person name="Yazaki K."/>
            <person name="Yokoyama R."/>
            <person name="Yoshitake Y."/>
            <person name="Yotsui I."/>
            <person name="Zachgo S."/>
            <person name="Schmutz J."/>
        </authorList>
    </citation>
    <scope>NUCLEOTIDE SEQUENCE [LARGE SCALE GENOMIC DNA]</scope>
    <source>
        <strain evidence="2">Tak-1</strain>
    </source>
</reference>
<keyword evidence="3" id="KW-1185">Reference proteome</keyword>
<dbReference type="EMBL" id="KZ772716">
    <property type="protein sequence ID" value="PTQ39627.1"/>
    <property type="molecule type" value="Genomic_DNA"/>
</dbReference>
<accession>A0A2R6X0J7</accession>
<name>A0A2R6X0J7_MARPO</name>
<dbReference type="EMBL" id="KZ772716">
    <property type="protein sequence ID" value="PTQ39621.1"/>
    <property type="molecule type" value="Genomic_DNA"/>
</dbReference>
<feature type="compositionally biased region" description="Basic and acidic residues" evidence="1">
    <location>
        <begin position="46"/>
        <end position="57"/>
    </location>
</feature>
<evidence type="ECO:0000313" key="2">
    <source>
        <dbReference type="EMBL" id="PTQ39628.1"/>
    </source>
</evidence>
<feature type="compositionally biased region" description="Acidic residues" evidence="1">
    <location>
        <begin position="146"/>
        <end position="158"/>
    </location>
</feature>
<dbReference type="EMBL" id="KZ772716">
    <property type="protein sequence ID" value="PTQ39632.1"/>
    <property type="molecule type" value="Genomic_DNA"/>
</dbReference>
<dbReference type="EMBL" id="KZ772716">
    <property type="protein sequence ID" value="PTQ39620.1"/>
    <property type="molecule type" value="Genomic_DNA"/>
</dbReference>
<dbReference type="EMBL" id="KZ772716">
    <property type="protein sequence ID" value="PTQ39633.1"/>
    <property type="molecule type" value="Genomic_DNA"/>
</dbReference>
<dbReference type="EMBL" id="KZ772716">
    <property type="protein sequence ID" value="PTQ39630.1"/>
    <property type="molecule type" value="Genomic_DNA"/>
</dbReference>
<feature type="region of interest" description="Disordered" evidence="1">
    <location>
        <begin position="140"/>
        <end position="232"/>
    </location>
</feature>
<sequence>MGGNSLFSGLPAPAPLPSDPVDPSLIRPEPVPPGPSILASAASAKRAAEKSGKEGAKRVRFQSNEVEASEEQVLGAISKIASHINYQTLFKGVQDKLEAFDASQQAQIEVWELWANLANEFRTDDTYVFSKAASRVRQSIDSLPEATEEDELAPEEIDTGSGDLCGPDASSNRGANSVPMKADDGRESESCEPVVESDPFGLNALLPRPSKKEERARRKRDEEAASKKAQEDAARMLREQREGLLACLKLAADHYKLPWAQTIIDILVKHAFEKLSKFTVPQRKAVEQLWGSIREQQSRRRQGKSTTGKLDVTPFERLQSQYANERISIRRAVGSSGERSAEQWLG</sequence>
<dbReference type="AlphaFoldDB" id="A0A2R6X0J7"/>
<dbReference type="Proteomes" id="UP000244005">
    <property type="component" value="Unassembled WGS sequence"/>
</dbReference>
<dbReference type="OrthoDB" id="64928at2759"/>
<evidence type="ECO:0000256" key="1">
    <source>
        <dbReference type="SAM" id="MobiDB-lite"/>
    </source>
</evidence>
<feature type="region of interest" description="Disordered" evidence="1">
    <location>
        <begin position="1"/>
        <end position="64"/>
    </location>
</feature>